<reference evidence="2" key="1">
    <citation type="journal article" date="2021" name="J Fungi (Basel)">
        <title>Genomic and Metabolomic Analyses of the Marine Fungus Emericellopsis cladophorae: Insights into Saltwater Adaptability Mechanisms and Its Biosynthetic Potential.</title>
        <authorList>
            <person name="Goncalves M.F.M."/>
            <person name="Hilario S."/>
            <person name="Van de Peer Y."/>
            <person name="Esteves A.C."/>
            <person name="Alves A."/>
        </authorList>
    </citation>
    <scope>NUCLEOTIDE SEQUENCE</scope>
    <source>
        <strain evidence="2">MUM 19.33</strain>
    </source>
</reference>
<dbReference type="GeneID" id="75832005"/>
<dbReference type="GO" id="GO:0003824">
    <property type="term" value="F:catalytic activity"/>
    <property type="evidence" value="ECO:0007669"/>
    <property type="project" value="InterPro"/>
</dbReference>
<dbReference type="PANTHER" id="PTHR48228:SF4">
    <property type="entry name" value="BLR3030 PROTEIN"/>
    <property type="match status" value="1"/>
</dbReference>
<dbReference type="Gene3D" id="3.40.50.10540">
    <property type="entry name" value="Crotonobetainyl-coa:carnitine coa-transferase, domain 1"/>
    <property type="match status" value="1"/>
</dbReference>
<gene>
    <name evidence="2" type="ORF">J7T54_005522</name>
</gene>
<dbReference type="OrthoDB" id="5863171at2759"/>
<dbReference type="AlphaFoldDB" id="A0A9P9Y4J6"/>
<dbReference type="InterPro" id="IPR050509">
    <property type="entry name" value="CoA-transferase_III"/>
</dbReference>
<dbReference type="Pfam" id="PF02515">
    <property type="entry name" value="CoA_transf_3"/>
    <property type="match status" value="1"/>
</dbReference>
<dbReference type="EMBL" id="JAGIXG020000007">
    <property type="protein sequence ID" value="KAI6783493.1"/>
    <property type="molecule type" value="Genomic_DNA"/>
</dbReference>
<dbReference type="SUPFAM" id="SSF89796">
    <property type="entry name" value="CoA-transferase family III (CaiB/BaiF)"/>
    <property type="match status" value="1"/>
</dbReference>
<comment type="similarity">
    <text evidence="1">Belongs to the CoA-transferase III family.</text>
</comment>
<accession>A0A9P9Y4J6</accession>
<protein>
    <submittedName>
        <fullName evidence="2">Uncharacterized protein</fullName>
    </submittedName>
</protein>
<dbReference type="RefSeq" id="XP_051364349.1">
    <property type="nucleotide sequence ID" value="XM_051503949.1"/>
</dbReference>
<organism evidence="2 3">
    <name type="scientific">Emericellopsis cladophorae</name>
    <dbReference type="NCBI Taxonomy" id="2686198"/>
    <lineage>
        <taxon>Eukaryota</taxon>
        <taxon>Fungi</taxon>
        <taxon>Dikarya</taxon>
        <taxon>Ascomycota</taxon>
        <taxon>Pezizomycotina</taxon>
        <taxon>Sordariomycetes</taxon>
        <taxon>Hypocreomycetidae</taxon>
        <taxon>Hypocreales</taxon>
        <taxon>Bionectriaceae</taxon>
        <taxon>Emericellopsis</taxon>
    </lineage>
</organism>
<reference evidence="2" key="2">
    <citation type="submission" date="2022-07" db="EMBL/GenBank/DDBJ databases">
        <authorList>
            <person name="Goncalves M.F.M."/>
            <person name="Hilario S."/>
            <person name="Van De Peer Y."/>
            <person name="Esteves A.C."/>
            <person name="Alves A."/>
        </authorList>
    </citation>
    <scope>NUCLEOTIDE SEQUENCE</scope>
    <source>
        <strain evidence="2">MUM 19.33</strain>
    </source>
</reference>
<evidence type="ECO:0000256" key="1">
    <source>
        <dbReference type="ARBA" id="ARBA00008383"/>
    </source>
</evidence>
<dbReference type="Proteomes" id="UP001055219">
    <property type="component" value="Unassembled WGS sequence"/>
</dbReference>
<dbReference type="InterPro" id="IPR023606">
    <property type="entry name" value="CoA-Trfase_III_dom_1_sf"/>
</dbReference>
<evidence type="ECO:0000313" key="2">
    <source>
        <dbReference type="EMBL" id="KAI6783493.1"/>
    </source>
</evidence>
<proteinExistence type="inferred from homology"/>
<comment type="caution">
    <text evidence="2">The sequence shown here is derived from an EMBL/GenBank/DDBJ whole genome shotgun (WGS) entry which is preliminary data.</text>
</comment>
<sequence>MSRVIAASLAGRTLAAHGADVIWNTSPSLPDLPVMDRDLGRGKRTVRIGIKNPDDKAKLLELLATADIFIQGFRPESLAESGLGPEDLTKLNPNLVIANMSAFGPRGPWSKRRGFDSLIQILSGMNVSKAENAGKGRMYHSRARMKYLRSLGQYPGVTGFKAQDYEKPEDVPEEFYETKAGLFEFLFFTCIFSLRIVTVQQILSQITTEASTMFIKTSTAIAIVGVASKALTAAVPPPEMVAPSKPIYTLPVEQPLPVAQRDVPHPVNPDEPVFTLPVEEDLPLVQRDPQQFCIDHPDLCITKLKRSPQQFCIDFPDQCITKRVPQQFCDNYPDLCIT</sequence>
<evidence type="ECO:0000313" key="3">
    <source>
        <dbReference type="Proteomes" id="UP001055219"/>
    </source>
</evidence>
<dbReference type="InterPro" id="IPR003673">
    <property type="entry name" value="CoA-Trfase_fam_III"/>
</dbReference>
<name>A0A9P9Y4J6_9HYPO</name>
<keyword evidence="3" id="KW-1185">Reference proteome</keyword>
<dbReference type="PANTHER" id="PTHR48228">
    <property type="entry name" value="SUCCINYL-COA--D-CITRAMALATE COA-TRANSFERASE"/>
    <property type="match status" value="1"/>
</dbReference>